<dbReference type="KEGG" id="cyc:PCC7424_4891"/>
<protein>
    <recommendedName>
        <fullName evidence="3">DUF2934 domain-containing protein</fullName>
    </recommendedName>
</protein>
<dbReference type="Proteomes" id="UP000002384">
    <property type="component" value="Chromosome"/>
</dbReference>
<evidence type="ECO:0000313" key="1">
    <source>
        <dbReference type="EMBL" id="ACK73248.1"/>
    </source>
</evidence>
<keyword evidence="2" id="KW-1185">Reference proteome</keyword>
<dbReference type="RefSeq" id="WP_015956830.1">
    <property type="nucleotide sequence ID" value="NC_011729.1"/>
</dbReference>
<name>B7KED0_GLOC7</name>
<reference evidence="2" key="1">
    <citation type="journal article" date="2011" name="MBio">
        <title>Novel metabolic attributes of the genus Cyanothece, comprising a group of unicellular nitrogen-fixing Cyanobacteria.</title>
        <authorList>
            <person name="Bandyopadhyay A."/>
            <person name="Elvitigala T."/>
            <person name="Welsh E."/>
            <person name="Stockel J."/>
            <person name="Liberton M."/>
            <person name="Min H."/>
            <person name="Sherman L.A."/>
            <person name="Pakrasi H.B."/>
        </authorList>
    </citation>
    <scope>NUCLEOTIDE SEQUENCE [LARGE SCALE GENOMIC DNA]</scope>
    <source>
        <strain evidence="2">PCC 7424</strain>
    </source>
</reference>
<dbReference type="AlphaFoldDB" id="B7KED0"/>
<dbReference type="InterPro" id="IPR021327">
    <property type="entry name" value="DUF2934"/>
</dbReference>
<evidence type="ECO:0008006" key="3">
    <source>
        <dbReference type="Google" id="ProtNLM"/>
    </source>
</evidence>
<dbReference type="OrthoDB" id="9811127at2"/>
<dbReference type="EMBL" id="CP001291">
    <property type="protein sequence ID" value="ACK73248.1"/>
    <property type="molecule type" value="Genomic_DNA"/>
</dbReference>
<accession>B7KED0</accession>
<gene>
    <name evidence="1" type="ordered locus">PCC7424_4891</name>
</gene>
<dbReference type="HOGENOM" id="CLU_2272729_0_0_3"/>
<proteinExistence type="predicted"/>
<organism evidence="1 2">
    <name type="scientific">Gloeothece citriformis (strain PCC 7424)</name>
    <name type="common">Cyanothece sp. (strain PCC 7424)</name>
    <dbReference type="NCBI Taxonomy" id="65393"/>
    <lineage>
        <taxon>Bacteria</taxon>
        <taxon>Bacillati</taxon>
        <taxon>Cyanobacteriota</taxon>
        <taxon>Cyanophyceae</taxon>
        <taxon>Oscillatoriophycideae</taxon>
        <taxon>Chroococcales</taxon>
        <taxon>Aphanothecaceae</taxon>
        <taxon>Gloeothece</taxon>
        <taxon>Gloeothece citriformis</taxon>
    </lineage>
</organism>
<evidence type="ECO:0000313" key="2">
    <source>
        <dbReference type="Proteomes" id="UP000002384"/>
    </source>
</evidence>
<sequence>MNDQEIIAEKKSLIRAKAYEIWQTRGGTHGQDQQDWDVATEKFLEEHFWIKDLIYLQRQLSFPFQVGLLGVECSIWFTHQLLDKVVFPYSQTTESENNFNHN</sequence>
<dbReference type="Pfam" id="PF11154">
    <property type="entry name" value="DUF2934"/>
    <property type="match status" value="1"/>
</dbReference>